<dbReference type="Gene3D" id="3.40.50.2300">
    <property type="match status" value="1"/>
</dbReference>
<feature type="modified residue" description="4-aspartylphosphate" evidence="1">
    <location>
        <position position="306"/>
    </location>
</feature>
<dbReference type="Proteomes" id="UP000272193">
    <property type="component" value="Unassembled WGS sequence"/>
</dbReference>
<dbReference type="InterPro" id="IPR001789">
    <property type="entry name" value="Sig_transdc_resp-reg_receiver"/>
</dbReference>
<gene>
    <name evidence="4" type="ORF">EDC62_0023</name>
</gene>
<dbReference type="GO" id="GO:0000160">
    <property type="term" value="P:phosphorelay signal transduction system"/>
    <property type="evidence" value="ECO:0007669"/>
    <property type="project" value="InterPro"/>
</dbReference>
<feature type="region of interest" description="Disordered" evidence="2">
    <location>
        <begin position="155"/>
        <end position="200"/>
    </location>
</feature>
<dbReference type="AlphaFoldDB" id="A0A3N4UUC8"/>
<dbReference type="EMBL" id="RKQL01000001">
    <property type="protein sequence ID" value="RPE72335.1"/>
    <property type="molecule type" value="Genomic_DNA"/>
</dbReference>
<dbReference type="PROSITE" id="PS50110">
    <property type="entry name" value="RESPONSE_REGULATORY"/>
    <property type="match status" value="1"/>
</dbReference>
<dbReference type="SUPFAM" id="SSF52172">
    <property type="entry name" value="CheY-like"/>
    <property type="match status" value="1"/>
</dbReference>
<feature type="compositionally biased region" description="Low complexity" evidence="2">
    <location>
        <begin position="190"/>
        <end position="200"/>
    </location>
</feature>
<keyword evidence="1" id="KW-0597">Phosphoprotein</keyword>
<reference evidence="4 5" key="1">
    <citation type="submission" date="2018-11" db="EMBL/GenBank/DDBJ databases">
        <title>Genomic Encyclopedia of Type Strains, Phase IV (KMG-IV): sequencing the most valuable type-strain genomes for metagenomic binning, comparative biology and taxonomic classification.</title>
        <authorList>
            <person name="Goeker M."/>
        </authorList>
    </citation>
    <scope>NUCLEOTIDE SEQUENCE [LARGE SCALE GENOMIC DNA]</scope>
    <source>
        <strain evidence="4 5">DSM 101684</strain>
    </source>
</reference>
<organism evidence="4 5">
    <name type="scientific">Tibeticola sediminis</name>
    <dbReference type="NCBI Taxonomy" id="1917811"/>
    <lineage>
        <taxon>Bacteria</taxon>
        <taxon>Pseudomonadati</taxon>
        <taxon>Pseudomonadota</taxon>
        <taxon>Betaproteobacteria</taxon>
        <taxon>Burkholderiales</taxon>
        <taxon>Comamonadaceae</taxon>
        <taxon>Tibeticola</taxon>
    </lineage>
</organism>
<proteinExistence type="predicted"/>
<sequence>MTLDKPWPMRIMSRMDPTRLALVGLAPIDRLPLIALMHHNRAFALAPSLAEADLIVVNGDDPATLHSVERELHALQSVLLIGGTPHGRWPVLRRPLTIESLEAVLKEFGPADAQAELRTEETRAITLWDELPEPPSAGHADSGSQRAFLATQPFAPLSHSGEPATDTRAPESGFPATRPFSPSEVDAIEPNPSAPAASVSADRIDEASLLLWREAQAAPAGTPARAGPIRLTLPELAQTATADTAPEPATAEPTRRRIVFGGAARLAQSALAKSLERAGYAVCVAGDGVALQHQIDQGGPEALLLDEAFFGSRVFGLCRQLRRGSSRATMPLLVFSDRRAPLRAWLARAMGCDAWLALPGDLPQLKRWLKAAAAAR</sequence>
<protein>
    <recommendedName>
        <fullName evidence="3">Response regulatory domain-containing protein</fullName>
    </recommendedName>
</protein>
<comment type="caution">
    <text evidence="4">The sequence shown here is derived from an EMBL/GenBank/DDBJ whole genome shotgun (WGS) entry which is preliminary data.</text>
</comment>
<evidence type="ECO:0000256" key="1">
    <source>
        <dbReference type="PROSITE-ProRule" id="PRU00169"/>
    </source>
</evidence>
<evidence type="ECO:0000313" key="4">
    <source>
        <dbReference type="EMBL" id="RPE72335.1"/>
    </source>
</evidence>
<keyword evidence="5" id="KW-1185">Reference proteome</keyword>
<feature type="domain" description="Response regulatory" evidence="3">
    <location>
        <begin position="257"/>
        <end position="373"/>
    </location>
</feature>
<dbReference type="InterPro" id="IPR011006">
    <property type="entry name" value="CheY-like_superfamily"/>
</dbReference>
<accession>A0A3N4UUC8</accession>
<name>A0A3N4UUC8_9BURK</name>
<evidence type="ECO:0000256" key="2">
    <source>
        <dbReference type="SAM" id="MobiDB-lite"/>
    </source>
</evidence>
<evidence type="ECO:0000313" key="5">
    <source>
        <dbReference type="Proteomes" id="UP000272193"/>
    </source>
</evidence>
<evidence type="ECO:0000259" key="3">
    <source>
        <dbReference type="PROSITE" id="PS50110"/>
    </source>
</evidence>